<reference evidence="3" key="1">
    <citation type="journal article" date="2020" name="Stud. Mycol.">
        <title>101 Dothideomycetes genomes: a test case for predicting lifestyles and emergence of pathogens.</title>
        <authorList>
            <person name="Haridas S."/>
            <person name="Albert R."/>
            <person name="Binder M."/>
            <person name="Bloem J."/>
            <person name="Labutti K."/>
            <person name="Salamov A."/>
            <person name="Andreopoulos B."/>
            <person name="Baker S."/>
            <person name="Barry K."/>
            <person name="Bills G."/>
            <person name="Bluhm B."/>
            <person name="Cannon C."/>
            <person name="Castanera R."/>
            <person name="Culley D."/>
            <person name="Daum C."/>
            <person name="Ezra D."/>
            <person name="Gonzalez J."/>
            <person name="Henrissat B."/>
            <person name="Kuo A."/>
            <person name="Liang C."/>
            <person name="Lipzen A."/>
            <person name="Lutzoni F."/>
            <person name="Magnuson J."/>
            <person name="Mondo S."/>
            <person name="Nolan M."/>
            <person name="Ohm R."/>
            <person name="Pangilinan J."/>
            <person name="Park H.-J."/>
            <person name="Ramirez L."/>
            <person name="Alfaro M."/>
            <person name="Sun H."/>
            <person name="Tritt A."/>
            <person name="Yoshinaga Y."/>
            <person name="Zwiers L.-H."/>
            <person name="Turgeon B."/>
            <person name="Goodwin S."/>
            <person name="Spatafora J."/>
            <person name="Crous P."/>
            <person name="Grigoriev I."/>
        </authorList>
    </citation>
    <scope>NUCLEOTIDE SEQUENCE</scope>
    <source>
        <strain evidence="3">CBS 125425</strain>
    </source>
</reference>
<protein>
    <recommendedName>
        <fullName evidence="2">SGF29 C-terminal domain-containing protein</fullName>
    </recommendedName>
</protein>
<comment type="caution">
    <text evidence="3">The sequence shown here is derived from an EMBL/GenBank/DDBJ whole genome shotgun (WGS) entry which is preliminary data.</text>
</comment>
<dbReference type="Gene3D" id="2.30.30.140">
    <property type="match status" value="1"/>
</dbReference>
<dbReference type="CDD" id="cd20393">
    <property type="entry name" value="Tudor_SGF29_rpt1"/>
    <property type="match status" value="1"/>
</dbReference>
<dbReference type="InterPro" id="IPR010750">
    <property type="entry name" value="SGF29_tudor-like_dom"/>
</dbReference>
<feature type="compositionally biased region" description="Basic and acidic residues" evidence="1">
    <location>
        <begin position="138"/>
        <end position="147"/>
    </location>
</feature>
<dbReference type="PANTHER" id="PTHR21539:SF0">
    <property type="entry name" value="SAGA-ASSOCIATED FACTOR 29"/>
    <property type="match status" value="1"/>
</dbReference>
<dbReference type="PROSITE" id="PS51518">
    <property type="entry name" value="SGF29_C"/>
    <property type="match status" value="1"/>
</dbReference>
<proteinExistence type="predicted"/>
<evidence type="ECO:0000256" key="1">
    <source>
        <dbReference type="SAM" id="MobiDB-lite"/>
    </source>
</evidence>
<evidence type="ECO:0000259" key="2">
    <source>
        <dbReference type="PROSITE" id="PS51518"/>
    </source>
</evidence>
<dbReference type="Proteomes" id="UP000799444">
    <property type="component" value="Unassembled WGS sequence"/>
</dbReference>
<name>A0A9P4RB59_9PLEO</name>
<evidence type="ECO:0000313" key="4">
    <source>
        <dbReference type="Proteomes" id="UP000799444"/>
    </source>
</evidence>
<dbReference type="InterPro" id="IPR047288">
    <property type="entry name" value="Tudor_SGF29_rpt1"/>
</dbReference>
<keyword evidence="4" id="KW-1185">Reference proteome</keyword>
<dbReference type="OrthoDB" id="10265994at2759"/>
<dbReference type="Pfam" id="PF07039">
    <property type="entry name" value="SGF29_Tudor"/>
    <property type="match status" value="1"/>
</dbReference>
<dbReference type="InterPro" id="IPR037802">
    <property type="entry name" value="SGF29"/>
</dbReference>
<feature type="domain" description="SGF29 C-terminal" evidence="2">
    <location>
        <begin position="207"/>
        <end position="358"/>
    </location>
</feature>
<dbReference type="PANTHER" id="PTHR21539">
    <property type="entry name" value="SAGA-ASSOCIATED FACTOR 29"/>
    <property type="match status" value="1"/>
</dbReference>
<gene>
    <name evidence="3" type="ORF">EJ04DRAFT_572537</name>
</gene>
<dbReference type="AlphaFoldDB" id="A0A9P4RB59"/>
<evidence type="ECO:0000313" key="3">
    <source>
        <dbReference type="EMBL" id="KAF2740258.1"/>
    </source>
</evidence>
<feature type="region of interest" description="Disordered" evidence="1">
    <location>
        <begin position="53"/>
        <end position="74"/>
    </location>
</feature>
<sequence>MAARSRPRAGQLKDELDEERSIWSQIRADAKRVDQLLAESNKVSKRIVELQEEQSARIARGDNPSASTDADLEKNLRENIRLTEEIQNHIESESGSNDILKQLEILAALRDAHEPEPISTSRAASVGKPRDRTKRKHTDSLDDRDSIAAESPGGGGGGPSPKVMTSTKERFMAKSGGSRAGSVPIVRESSVKAEDAAESAELAKAPEKTRLTLNTEVLYRTPKTRQEGEGILCRVTSVIGEGKQRRYEIIDSDPDPPVPNQPYRASVKDLVPIPPAEAEKTLGDLKTGLRVLALYPGTTTFYKAEVVVGWKGFADGGKVKEEEGVSAQAYLVRLRFEGEDEADREMDVERRYVLPDRG</sequence>
<feature type="region of interest" description="Disordered" evidence="1">
    <location>
        <begin position="112"/>
        <end position="184"/>
    </location>
</feature>
<dbReference type="EMBL" id="ML996101">
    <property type="protein sequence ID" value="KAF2740258.1"/>
    <property type="molecule type" value="Genomic_DNA"/>
</dbReference>
<accession>A0A9P4RB59</accession>
<dbReference type="GO" id="GO:0000124">
    <property type="term" value="C:SAGA complex"/>
    <property type="evidence" value="ECO:0007669"/>
    <property type="project" value="InterPro"/>
</dbReference>
<organism evidence="3 4">
    <name type="scientific">Polyplosphaeria fusca</name>
    <dbReference type="NCBI Taxonomy" id="682080"/>
    <lineage>
        <taxon>Eukaryota</taxon>
        <taxon>Fungi</taxon>
        <taxon>Dikarya</taxon>
        <taxon>Ascomycota</taxon>
        <taxon>Pezizomycotina</taxon>
        <taxon>Dothideomycetes</taxon>
        <taxon>Pleosporomycetidae</taxon>
        <taxon>Pleosporales</taxon>
        <taxon>Tetraplosphaeriaceae</taxon>
        <taxon>Polyplosphaeria</taxon>
    </lineage>
</organism>